<name>A0A4Z0BG58_9BURK</name>
<sequence length="283" mass="30699">MLRIAAGAMACDIEPAMGGCLKSLRLHGIDVLRPTPGSVATARQSSSYPLVPWSNRIGEGLLRWRGRTVRIERNNAPEPHAIHGTGWQDAWQVVAQHADRVELSLAHRADARWPFAFEASQALAVSESGLDMTLSVTNRSHEPMPAGLGWHPFFAKRPGARVRVRAKGRWEMSAGKLPTQHVSHTGLDTVTDALDVDHCFDGWDGEAELGDHLLRITVSSALRHIVVFTHPSRDIIAIEPVTHANNIYGDPAIASQTQHDLGITELAPGETLTAGMRIAVAAA</sequence>
<reference evidence="1 2" key="1">
    <citation type="submission" date="2019-03" db="EMBL/GenBank/DDBJ databases">
        <title>Ramlibacter sp. 18x22-1, whole genome shotgun sequence.</title>
        <authorList>
            <person name="Zhang X."/>
            <person name="Feng G."/>
            <person name="Zhu H."/>
        </authorList>
    </citation>
    <scope>NUCLEOTIDE SEQUENCE [LARGE SCALE GENOMIC DNA]</scope>
    <source>
        <strain evidence="1 2">18x22-1</strain>
    </source>
</reference>
<keyword evidence="2" id="KW-1185">Reference proteome</keyword>
<dbReference type="SUPFAM" id="SSF74650">
    <property type="entry name" value="Galactose mutarotase-like"/>
    <property type="match status" value="1"/>
</dbReference>
<gene>
    <name evidence="1" type="ORF">EZ216_18490</name>
</gene>
<dbReference type="InterPro" id="IPR008183">
    <property type="entry name" value="Aldose_1/G6P_1-epimerase"/>
</dbReference>
<proteinExistence type="predicted"/>
<protein>
    <submittedName>
        <fullName evidence="1">Aldose 1-epimerase</fullName>
    </submittedName>
</protein>
<dbReference type="AlphaFoldDB" id="A0A4Z0BG58"/>
<organism evidence="1 2">
    <name type="scientific">Ramlibacter humi</name>
    <dbReference type="NCBI Taxonomy" id="2530451"/>
    <lineage>
        <taxon>Bacteria</taxon>
        <taxon>Pseudomonadati</taxon>
        <taxon>Pseudomonadota</taxon>
        <taxon>Betaproteobacteria</taxon>
        <taxon>Burkholderiales</taxon>
        <taxon>Comamonadaceae</taxon>
        <taxon>Ramlibacter</taxon>
    </lineage>
</organism>
<dbReference type="GO" id="GO:0005975">
    <property type="term" value="P:carbohydrate metabolic process"/>
    <property type="evidence" value="ECO:0007669"/>
    <property type="project" value="InterPro"/>
</dbReference>
<dbReference type="Pfam" id="PF01263">
    <property type="entry name" value="Aldose_epim"/>
    <property type="match status" value="1"/>
</dbReference>
<dbReference type="OrthoDB" id="9808779at2"/>
<accession>A0A4Z0BG58</accession>
<dbReference type="RefSeq" id="WP_135251264.1">
    <property type="nucleotide sequence ID" value="NZ_SMLK01000007.1"/>
</dbReference>
<dbReference type="Proteomes" id="UP000297839">
    <property type="component" value="Unassembled WGS sequence"/>
</dbReference>
<dbReference type="Gene3D" id="2.70.98.10">
    <property type="match status" value="1"/>
</dbReference>
<dbReference type="GO" id="GO:0016853">
    <property type="term" value="F:isomerase activity"/>
    <property type="evidence" value="ECO:0007669"/>
    <property type="project" value="InterPro"/>
</dbReference>
<dbReference type="InterPro" id="IPR011013">
    <property type="entry name" value="Gal_mutarotase_sf_dom"/>
</dbReference>
<dbReference type="GO" id="GO:0030246">
    <property type="term" value="F:carbohydrate binding"/>
    <property type="evidence" value="ECO:0007669"/>
    <property type="project" value="InterPro"/>
</dbReference>
<comment type="caution">
    <text evidence="1">The sequence shown here is derived from an EMBL/GenBank/DDBJ whole genome shotgun (WGS) entry which is preliminary data.</text>
</comment>
<evidence type="ECO:0000313" key="1">
    <source>
        <dbReference type="EMBL" id="TFY97711.1"/>
    </source>
</evidence>
<dbReference type="EMBL" id="SMLK01000007">
    <property type="protein sequence ID" value="TFY97711.1"/>
    <property type="molecule type" value="Genomic_DNA"/>
</dbReference>
<dbReference type="CDD" id="cd09021">
    <property type="entry name" value="Aldose_epim_Ec_YphB"/>
    <property type="match status" value="1"/>
</dbReference>
<dbReference type="InterPro" id="IPR014718">
    <property type="entry name" value="GH-type_carb-bd"/>
</dbReference>
<evidence type="ECO:0000313" key="2">
    <source>
        <dbReference type="Proteomes" id="UP000297839"/>
    </source>
</evidence>